<dbReference type="PANTHER" id="PTHR36113:SF3">
    <property type="entry name" value="SLL5075 PROTEIN"/>
    <property type="match status" value="1"/>
</dbReference>
<dbReference type="EMBL" id="CP003557">
    <property type="protein sequence ID" value="AFN75888.1"/>
    <property type="molecule type" value="Genomic_DNA"/>
</dbReference>
<dbReference type="OrthoDB" id="1177764at2"/>
<dbReference type="SUPFAM" id="SSF54593">
    <property type="entry name" value="Glyoxalase/Bleomycin resistance protein/Dihydroxybiphenyl dioxygenase"/>
    <property type="match status" value="2"/>
</dbReference>
<dbReference type="AlphaFoldDB" id="I7A3V2"/>
<dbReference type="InterPro" id="IPR004360">
    <property type="entry name" value="Glyas_Fos-R_dOase_dom"/>
</dbReference>
<keyword evidence="2" id="KW-0689">Ribosomal protein</keyword>
<dbReference type="GO" id="GO:0005840">
    <property type="term" value="C:ribosome"/>
    <property type="evidence" value="ECO:0007669"/>
    <property type="project" value="UniProtKB-KW"/>
</dbReference>
<accession>I7A3V2</accession>
<reference evidence="2 3" key="1">
    <citation type="journal article" date="2013" name="PLoS ONE">
        <title>Genomic analysis of Melioribacter roseus, facultatively anaerobic organotrophic bacterium representing a novel deep lineage within Bacteriodetes/Chlorobi group.</title>
        <authorList>
            <person name="Kadnikov V.V."/>
            <person name="Mardanov A.V."/>
            <person name="Podosokorskaya O.A."/>
            <person name="Gavrilov S.N."/>
            <person name="Kublanov I.V."/>
            <person name="Beletsky A.V."/>
            <person name="Bonch-Osmolovskaya E.A."/>
            <person name="Ravin N.V."/>
        </authorList>
    </citation>
    <scope>NUCLEOTIDE SEQUENCE [LARGE SCALE GENOMIC DNA]</scope>
    <source>
        <strain evidence="3">JCM 17771 / P3M-2</strain>
    </source>
</reference>
<dbReference type="eggNOG" id="COG0346">
    <property type="taxonomic scope" value="Bacteria"/>
</dbReference>
<dbReference type="Gene3D" id="3.10.180.10">
    <property type="entry name" value="2,3-Dihydroxybiphenyl 1,2-Dioxygenase, domain 1"/>
    <property type="match status" value="2"/>
</dbReference>
<feature type="domain" description="VOC" evidence="1">
    <location>
        <begin position="153"/>
        <end position="272"/>
    </location>
</feature>
<dbReference type="PROSITE" id="PS51819">
    <property type="entry name" value="VOC"/>
    <property type="match status" value="2"/>
</dbReference>
<evidence type="ECO:0000313" key="2">
    <source>
        <dbReference type="EMBL" id="AFN75888.1"/>
    </source>
</evidence>
<organism evidence="2 3">
    <name type="scientific">Melioribacter roseus (strain DSM 23840 / JCM 17771 / VKM B-2668 / P3M-2)</name>
    <dbReference type="NCBI Taxonomy" id="1191523"/>
    <lineage>
        <taxon>Bacteria</taxon>
        <taxon>Pseudomonadati</taxon>
        <taxon>Ignavibacteriota</taxon>
        <taxon>Ignavibacteria</taxon>
        <taxon>Ignavibacteriales</taxon>
        <taxon>Melioribacteraceae</taxon>
        <taxon>Melioribacter</taxon>
    </lineage>
</organism>
<keyword evidence="2" id="KW-0687">Ribonucleoprotein</keyword>
<evidence type="ECO:0000259" key="1">
    <source>
        <dbReference type="PROSITE" id="PS51819"/>
    </source>
</evidence>
<protein>
    <submittedName>
        <fullName evidence="2">Ribosomal protein L14</fullName>
    </submittedName>
</protein>
<sequence length="277" mass="31422">MKKLIVSIALFFSTVVVGQENKINFEHIALLLPDAEKAAEWYCSNLDIKIVNKGAGSIFVTDSAKNIMLEFLINREATPLNFRKMNVLSLHIAFHVEDAEELKNKLIEDGATIESDLTTTDSGDKIMILRDPWGVPLQFVERKNPMLRFEGIYAEHIAFNVNDAMGAGKWFADKLNMTVVKEEGAPDYGRFVADTEKNMMLELYQKSEVPVLNLNDILPAQFHIAFSTDKIEMLKEKLTDCEVAQDLFTTDSGDKIMVLRNKEGFPLQFVKRKKPML</sequence>
<dbReference type="RefSeq" id="WP_014857318.1">
    <property type="nucleotide sequence ID" value="NC_018178.1"/>
</dbReference>
<dbReference type="Pfam" id="PF00903">
    <property type="entry name" value="Glyoxalase"/>
    <property type="match status" value="1"/>
</dbReference>
<evidence type="ECO:0000313" key="3">
    <source>
        <dbReference type="Proteomes" id="UP000009011"/>
    </source>
</evidence>
<dbReference type="Proteomes" id="UP000009011">
    <property type="component" value="Chromosome"/>
</dbReference>
<proteinExistence type="predicted"/>
<keyword evidence="3" id="KW-1185">Reference proteome</keyword>
<dbReference type="InterPro" id="IPR037523">
    <property type="entry name" value="VOC_core"/>
</dbReference>
<gene>
    <name evidence="2" type="ordered locus">MROS_2658</name>
</gene>
<dbReference type="HOGENOM" id="CLU_1004026_0_0_10"/>
<dbReference type="InterPro" id="IPR029068">
    <property type="entry name" value="Glyas_Bleomycin-R_OHBP_Dase"/>
</dbReference>
<dbReference type="PANTHER" id="PTHR36113">
    <property type="entry name" value="LYASE, PUTATIVE-RELATED-RELATED"/>
    <property type="match status" value="1"/>
</dbReference>
<dbReference type="STRING" id="1191523.MROS_2658"/>
<name>I7A3V2_MELRP</name>
<dbReference type="KEGG" id="mro:MROS_2658"/>
<dbReference type="InterPro" id="IPR051332">
    <property type="entry name" value="Fosfomycin_Res_Enzymes"/>
</dbReference>
<dbReference type="CDD" id="cd06587">
    <property type="entry name" value="VOC"/>
    <property type="match status" value="1"/>
</dbReference>
<feature type="domain" description="VOC" evidence="1">
    <location>
        <begin position="24"/>
        <end position="142"/>
    </location>
</feature>